<feature type="chain" id="PRO_5036720690" evidence="1">
    <location>
        <begin position="25"/>
        <end position="96"/>
    </location>
</feature>
<sequence length="96" mass="10637">MTSTASNVAALAVSFLQLLRNVDNVVKDVKWCTACYSEPQHYISKLTDMLASEVFFGNKMLKKSNIFTADYQTSATSLPKDCIDELKATVHWALAS</sequence>
<reference evidence="3" key="1">
    <citation type="submission" date="2022-11" db="UniProtKB">
        <authorList>
            <consortium name="WormBaseParasite"/>
        </authorList>
    </citation>
    <scope>IDENTIFICATION</scope>
</reference>
<evidence type="ECO:0000256" key="1">
    <source>
        <dbReference type="SAM" id="SignalP"/>
    </source>
</evidence>
<proteinExistence type="predicted"/>
<keyword evidence="2" id="KW-1185">Reference proteome</keyword>
<name>A0A915JSN3_ROMCU</name>
<keyword evidence="1" id="KW-0732">Signal</keyword>
<evidence type="ECO:0000313" key="2">
    <source>
        <dbReference type="Proteomes" id="UP000887565"/>
    </source>
</evidence>
<feature type="signal peptide" evidence="1">
    <location>
        <begin position="1"/>
        <end position="24"/>
    </location>
</feature>
<evidence type="ECO:0000313" key="3">
    <source>
        <dbReference type="WBParaSite" id="nRc.2.0.1.t29084-RA"/>
    </source>
</evidence>
<dbReference type="WBParaSite" id="nRc.2.0.1.t29084-RA">
    <property type="protein sequence ID" value="nRc.2.0.1.t29084-RA"/>
    <property type="gene ID" value="nRc.2.0.1.g29084"/>
</dbReference>
<dbReference type="Proteomes" id="UP000887565">
    <property type="component" value="Unplaced"/>
</dbReference>
<dbReference type="AlphaFoldDB" id="A0A915JSN3"/>
<organism evidence="2 3">
    <name type="scientific">Romanomermis culicivorax</name>
    <name type="common">Nematode worm</name>
    <dbReference type="NCBI Taxonomy" id="13658"/>
    <lineage>
        <taxon>Eukaryota</taxon>
        <taxon>Metazoa</taxon>
        <taxon>Ecdysozoa</taxon>
        <taxon>Nematoda</taxon>
        <taxon>Enoplea</taxon>
        <taxon>Dorylaimia</taxon>
        <taxon>Mermithida</taxon>
        <taxon>Mermithoidea</taxon>
        <taxon>Mermithidae</taxon>
        <taxon>Romanomermis</taxon>
    </lineage>
</organism>
<protein>
    <submittedName>
        <fullName evidence="3">Uncharacterized protein</fullName>
    </submittedName>
</protein>
<accession>A0A915JSN3</accession>